<keyword evidence="2" id="KW-1185">Reference proteome</keyword>
<evidence type="ECO:0000313" key="1">
    <source>
        <dbReference type="EMBL" id="RUP43675.1"/>
    </source>
</evidence>
<dbReference type="EMBL" id="RBNI01010528">
    <property type="protein sequence ID" value="RUP43675.1"/>
    <property type="molecule type" value="Genomic_DNA"/>
</dbReference>
<reference evidence="1 2" key="1">
    <citation type="journal article" date="2018" name="New Phytol.">
        <title>Phylogenomics of Endogonaceae and evolution of mycorrhizas within Mucoromycota.</title>
        <authorList>
            <person name="Chang Y."/>
            <person name="Desiro A."/>
            <person name="Na H."/>
            <person name="Sandor L."/>
            <person name="Lipzen A."/>
            <person name="Clum A."/>
            <person name="Barry K."/>
            <person name="Grigoriev I.V."/>
            <person name="Martin F.M."/>
            <person name="Stajich J.E."/>
            <person name="Smith M.E."/>
            <person name="Bonito G."/>
            <person name="Spatafora J.W."/>
        </authorList>
    </citation>
    <scope>NUCLEOTIDE SEQUENCE [LARGE SCALE GENOMIC DNA]</scope>
    <source>
        <strain evidence="1 2">GMNB39</strain>
    </source>
</reference>
<gene>
    <name evidence="1" type="ORF">BC936DRAFT_136868</name>
</gene>
<proteinExistence type="predicted"/>
<organism evidence="1 2">
    <name type="scientific">Jimgerdemannia flammicorona</name>
    <dbReference type="NCBI Taxonomy" id="994334"/>
    <lineage>
        <taxon>Eukaryota</taxon>
        <taxon>Fungi</taxon>
        <taxon>Fungi incertae sedis</taxon>
        <taxon>Mucoromycota</taxon>
        <taxon>Mucoromycotina</taxon>
        <taxon>Endogonomycetes</taxon>
        <taxon>Endogonales</taxon>
        <taxon>Endogonaceae</taxon>
        <taxon>Jimgerdemannia</taxon>
    </lineage>
</organism>
<protein>
    <submittedName>
        <fullName evidence="1">Uncharacterized protein</fullName>
    </submittedName>
</protein>
<sequence>MTSVRLRKGETTSRASTYRRNLKRHPNQRKIMGHRVGTILQTRYSAVEIAVVESKRQDKVDGQTNFMSDLHKIQKSLKNQLDFVIHSLRDLASDFHQHIEVIGIVHHSSGSPSIDLPFDEIYLDFVRSSNFPGHGALSYSPKSSWPSVPYWSSCPTRTRPPPVEIFILFIINY</sequence>
<comment type="caution">
    <text evidence="1">The sequence shown here is derived from an EMBL/GenBank/DDBJ whole genome shotgun (WGS) entry which is preliminary data.</text>
</comment>
<evidence type="ECO:0000313" key="2">
    <source>
        <dbReference type="Proteomes" id="UP000268093"/>
    </source>
</evidence>
<dbReference type="AlphaFoldDB" id="A0A433CYL8"/>
<dbReference type="Proteomes" id="UP000268093">
    <property type="component" value="Unassembled WGS sequence"/>
</dbReference>
<accession>A0A433CYL8</accession>
<name>A0A433CYL8_9FUNG</name>